<sequence>MLTHFKESCARSRESLEGLLSKMRPENDNDASGHFRDQRVLQESRSGASECYLGIDIQSYLSRSIQSNLNDRVRCIVTDSEAAINQISMLSLLVDPCSHVLCELHLRSNVEMLLKQCDANKEVRNEITAIIFEQELQMVHGRERKCDTFDIK</sequence>
<evidence type="ECO:0000313" key="3">
    <source>
        <dbReference type="WBParaSite" id="GPUH_0002514501-mRNA-1"/>
    </source>
</evidence>
<accession>A0A183EVX4</accession>
<dbReference type="EMBL" id="UYRT01103770">
    <property type="protein sequence ID" value="VDN43771.1"/>
    <property type="molecule type" value="Genomic_DNA"/>
</dbReference>
<name>A0A183EVX4_9BILA</name>
<organism evidence="3">
    <name type="scientific">Gongylonema pulchrum</name>
    <dbReference type="NCBI Taxonomy" id="637853"/>
    <lineage>
        <taxon>Eukaryota</taxon>
        <taxon>Metazoa</taxon>
        <taxon>Ecdysozoa</taxon>
        <taxon>Nematoda</taxon>
        <taxon>Chromadorea</taxon>
        <taxon>Rhabditida</taxon>
        <taxon>Spirurina</taxon>
        <taxon>Spiruromorpha</taxon>
        <taxon>Spiruroidea</taxon>
        <taxon>Gongylonematidae</taxon>
        <taxon>Gongylonema</taxon>
    </lineage>
</organism>
<dbReference type="Proteomes" id="UP000271098">
    <property type="component" value="Unassembled WGS sequence"/>
</dbReference>
<reference evidence="1 2" key="2">
    <citation type="submission" date="2018-11" db="EMBL/GenBank/DDBJ databases">
        <authorList>
            <consortium name="Pathogen Informatics"/>
        </authorList>
    </citation>
    <scope>NUCLEOTIDE SEQUENCE [LARGE SCALE GENOMIC DNA]</scope>
</reference>
<keyword evidence="2" id="KW-1185">Reference proteome</keyword>
<evidence type="ECO:0000313" key="2">
    <source>
        <dbReference type="Proteomes" id="UP000271098"/>
    </source>
</evidence>
<reference evidence="3" key="1">
    <citation type="submission" date="2016-06" db="UniProtKB">
        <authorList>
            <consortium name="WormBaseParasite"/>
        </authorList>
    </citation>
    <scope>IDENTIFICATION</scope>
</reference>
<dbReference type="AlphaFoldDB" id="A0A183EVX4"/>
<dbReference type="WBParaSite" id="GPUH_0002514501-mRNA-1">
    <property type="protein sequence ID" value="GPUH_0002514501-mRNA-1"/>
    <property type="gene ID" value="GPUH_0002514501"/>
</dbReference>
<protein>
    <submittedName>
        <fullName evidence="3">MULE domain-containing protein</fullName>
    </submittedName>
</protein>
<gene>
    <name evidence="1" type="ORF">GPUH_LOCUS25115</name>
</gene>
<evidence type="ECO:0000313" key="1">
    <source>
        <dbReference type="EMBL" id="VDN43771.1"/>
    </source>
</evidence>
<proteinExistence type="predicted"/>